<keyword evidence="2" id="KW-1003">Cell membrane</keyword>
<evidence type="ECO:0000256" key="3">
    <source>
        <dbReference type="ARBA" id="ARBA00022679"/>
    </source>
</evidence>
<comment type="subcellular location">
    <subcellularLocation>
        <location evidence="1">Cell membrane</location>
        <topology evidence="1">Multi-pass membrane protein</topology>
    </subcellularLocation>
</comment>
<feature type="transmembrane region" description="Helical" evidence="8">
    <location>
        <begin position="180"/>
        <end position="199"/>
    </location>
</feature>
<dbReference type="EMBL" id="VFPA01000001">
    <property type="protein sequence ID" value="TQM14138.1"/>
    <property type="molecule type" value="Genomic_DNA"/>
</dbReference>
<evidence type="ECO:0000256" key="5">
    <source>
        <dbReference type="ARBA" id="ARBA00022989"/>
    </source>
</evidence>
<feature type="transmembrane region" description="Helical" evidence="8">
    <location>
        <begin position="269"/>
        <end position="299"/>
    </location>
</feature>
<dbReference type="GO" id="GO:0005886">
    <property type="term" value="C:plasma membrane"/>
    <property type="evidence" value="ECO:0007669"/>
    <property type="project" value="UniProtKB-SubCell"/>
</dbReference>
<dbReference type="GO" id="GO:0016758">
    <property type="term" value="F:hexosyltransferase activity"/>
    <property type="evidence" value="ECO:0007669"/>
    <property type="project" value="InterPro"/>
</dbReference>
<keyword evidence="9" id="KW-0328">Glycosyltransferase</keyword>
<dbReference type="RefSeq" id="WP_170231182.1">
    <property type="nucleotide sequence ID" value="NZ_VFPA01000001.1"/>
</dbReference>
<sequence length="379" mass="38684">MPVLAGAAALVLVAQAVVLALWPDAHLLLIDLQVYRAGGEHVSAGQPLYEGGVLLDLPFVYPPFAAVLFAPLALLPLGLLKVLWTAAGVVLLAHVVRRCVPRAGLPAAVLLAVVATALDPVRTTLYLGQINIVLLALVVGDLLGRPGSRWRGVGVGLAAAVKLTPLVFVGYLLVTRRWRAAATAVATFVAAGALGFLAAPADSVAFWFEGTFASADRISDVAGPSNHSLNGMLGRMGVEGPLPWLAGAAVLGAVTVVLAVRAHRAGQEVLAVTLCGLASAALSPFAWSHHYVWVVPLAVLLGARAVAGERWAAAGLLGVLVGTAAVVTRLPGPAVGPVPATGLISLRPDAYLLLSVAVLAVTAVHLRAGDPTRGRAGVS</sequence>
<comment type="caution">
    <text evidence="9">The sequence shown here is derived from an EMBL/GenBank/DDBJ whole genome shotgun (WGS) entry which is preliminary data.</text>
</comment>
<feature type="transmembrane region" description="Helical" evidence="8">
    <location>
        <begin position="99"/>
        <end position="118"/>
    </location>
</feature>
<keyword evidence="6 8" id="KW-0472">Membrane</keyword>
<dbReference type="InterPro" id="IPR018584">
    <property type="entry name" value="GT87"/>
</dbReference>
<organism evidence="9 10">
    <name type="scientific">Pseudonocardia kunmingensis</name>
    <dbReference type="NCBI Taxonomy" id="630975"/>
    <lineage>
        <taxon>Bacteria</taxon>
        <taxon>Bacillati</taxon>
        <taxon>Actinomycetota</taxon>
        <taxon>Actinomycetes</taxon>
        <taxon>Pseudonocardiales</taxon>
        <taxon>Pseudonocardiaceae</taxon>
        <taxon>Pseudonocardia</taxon>
    </lineage>
</organism>
<dbReference type="AlphaFoldDB" id="A0A543DXT1"/>
<accession>A0A543DXT1</accession>
<keyword evidence="4 8" id="KW-0812">Transmembrane</keyword>
<evidence type="ECO:0000256" key="2">
    <source>
        <dbReference type="ARBA" id="ARBA00022475"/>
    </source>
</evidence>
<feature type="transmembrane region" description="Helical" evidence="8">
    <location>
        <begin position="64"/>
        <end position="92"/>
    </location>
</feature>
<keyword evidence="10" id="KW-1185">Reference proteome</keyword>
<feature type="transmembrane region" description="Helical" evidence="8">
    <location>
        <begin position="155"/>
        <end position="174"/>
    </location>
</feature>
<gene>
    <name evidence="9" type="ORF">FB558_0896</name>
</gene>
<evidence type="ECO:0000313" key="10">
    <source>
        <dbReference type="Proteomes" id="UP000315677"/>
    </source>
</evidence>
<feature type="transmembrane region" description="Helical" evidence="8">
    <location>
        <begin position="311"/>
        <end position="330"/>
    </location>
</feature>
<reference evidence="9 10" key="1">
    <citation type="submission" date="2019-06" db="EMBL/GenBank/DDBJ databases">
        <title>Sequencing the genomes of 1000 actinobacteria strains.</title>
        <authorList>
            <person name="Klenk H.-P."/>
        </authorList>
    </citation>
    <scope>NUCLEOTIDE SEQUENCE [LARGE SCALE GENOMIC DNA]</scope>
    <source>
        <strain evidence="9 10">DSM 45301</strain>
    </source>
</reference>
<evidence type="ECO:0000313" key="9">
    <source>
        <dbReference type="EMBL" id="TQM14138.1"/>
    </source>
</evidence>
<proteinExistence type="inferred from homology"/>
<evidence type="ECO:0000256" key="7">
    <source>
        <dbReference type="ARBA" id="ARBA00024033"/>
    </source>
</evidence>
<evidence type="ECO:0000256" key="6">
    <source>
        <dbReference type="ARBA" id="ARBA00023136"/>
    </source>
</evidence>
<feature type="transmembrane region" description="Helical" evidence="8">
    <location>
        <begin position="242"/>
        <end position="263"/>
    </location>
</feature>
<feature type="transmembrane region" description="Helical" evidence="8">
    <location>
        <begin position="350"/>
        <end position="368"/>
    </location>
</feature>
<evidence type="ECO:0000256" key="1">
    <source>
        <dbReference type="ARBA" id="ARBA00004651"/>
    </source>
</evidence>
<keyword evidence="5 8" id="KW-1133">Transmembrane helix</keyword>
<name>A0A543DXT1_9PSEU</name>
<evidence type="ECO:0000256" key="4">
    <source>
        <dbReference type="ARBA" id="ARBA00022692"/>
    </source>
</evidence>
<comment type="similarity">
    <text evidence="7">Belongs to the glycosyltransferase 87 family.</text>
</comment>
<protein>
    <submittedName>
        <fullName evidence="9">Alpha-1,2-mannosyltransferase</fullName>
    </submittedName>
</protein>
<dbReference type="Proteomes" id="UP000315677">
    <property type="component" value="Unassembled WGS sequence"/>
</dbReference>
<evidence type="ECO:0000256" key="8">
    <source>
        <dbReference type="SAM" id="Phobius"/>
    </source>
</evidence>
<keyword evidence="3 9" id="KW-0808">Transferase</keyword>
<dbReference type="Pfam" id="PF09594">
    <property type="entry name" value="GT87"/>
    <property type="match status" value="1"/>
</dbReference>